<name>A0ABQ1RJG5_9MICO</name>
<feature type="domain" description="PIN" evidence="9">
    <location>
        <begin position="2"/>
        <end position="121"/>
    </location>
</feature>
<gene>
    <name evidence="8 10" type="primary">vapC</name>
    <name evidence="10" type="ORF">GCM10007269_10230</name>
</gene>
<dbReference type="EC" id="3.1.-.-" evidence="8"/>
<keyword evidence="3 8" id="KW-0540">Nuclease</keyword>
<keyword evidence="5 8" id="KW-0378">Hydrolase</keyword>
<comment type="function">
    <text evidence="8">Toxic component of a toxin-antitoxin (TA) system. An RNase.</text>
</comment>
<evidence type="ECO:0000313" key="10">
    <source>
        <dbReference type="EMBL" id="GGD69068.1"/>
    </source>
</evidence>
<evidence type="ECO:0000256" key="1">
    <source>
        <dbReference type="ARBA" id="ARBA00001946"/>
    </source>
</evidence>
<keyword evidence="11" id="KW-1185">Reference proteome</keyword>
<evidence type="ECO:0000256" key="7">
    <source>
        <dbReference type="ARBA" id="ARBA00038093"/>
    </source>
</evidence>
<organism evidence="10 11">
    <name type="scientific">Microbacterium murale</name>
    <dbReference type="NCBI Taxonomy" id="1081040"/>
    <lineage>
        <taxon>Bacteria</taxon>
        <taxon>Bacillati</taxon>
        <taxon>Actinomycetota</taxon>
        <taxon>Actinomycetes</taxon>
        <taxon>Micrococcales</taxon>
        <taxon>Microbacteriaceae</taxon>
        <taxon>Microbacterium</taxon>
    </lineage>
</organism>
<evidence type="ECO:0000256" key="4">
    <source>
        <dbReference type="ARBA" id="ARBA00022723"/>
    </source>
</evidence>
<sequence length="142" mass="14965">MIILDTNVISELMRAEPNPDVVAWLDEIPRGEIWTTTITVGEIAAGIALLPTGARRDRLAEAFQLALDGFEERILSFTTAVALEYGAVIAARTAAGTPISIADAQIAAIAAVSGGTLATRNLTDFVGTGIDLVSPWDTASRR</sequence>
<evidence type="ECO:0000256" key="8">
    <source>
        <dbReference type="HAMAP-Rule" id="MF_00265"/>
    </source>
</evidence>
<keyword evidence="2 8" id="KW-1277">Toxin-antitoxin system</keyword>
<dbReference type="PANTHER" id="PTHR33653:SF1">
    <property type="entry name" value="RIBONUCLEASE VAPC2"/>
    <property type="match status" value="1"/>
</dbReference>
<protein>
    <recommendedName>
        <fullName evidence="8">Ribonuclease VapC</fullName>
        <shortName evidence="8">RNase VapC</shortName>
        <ecNumber evidence="8">3.1.-.-</ecNumber>
    </recommendedName>
    <alternativeName>
        <fullName evidence="8">Toxin VapC</fullName>
    </alternativeName>
</protein>
<evidence type="ECO:0000259" key="9">
    <source>
        <dbReference type="Pfam" id="PF01850"/>
    </source>
</evidence>
<dbReference type="HAMAP" id="MF_00265">
    <property type="entry name" value="VapC_Nob1"/>
    <property type="match status" value="1"/>
</dbReference>
<feature type="binding site" evidence="8">
    <location>
        <position position="5"/>
    </location>
    <ligand>
        <name>Mg(2+)</name>
        <dbReference type="ChEBI" id="CHEBI:18420"/>
    </ligand>
</feature>
<keyword evidence="4 8" id="KW-0479">Metal-binding</keyword>
<dbReference type="PANTHER" id="PTHR33653">
    <property type="entry name" value="RIBONUCLEASE VAPC2"/>
    <property type="match status" value="1"/>
</dbReference>
<comment type="caution">
    <text evidence="10">The sequence shown here is derived from an EMBL/GenBank/DDBJ whole genome shotgun (WGS) entry which is preliminary data.</text>
</comment>
<dbReference type="InterPro" id="IPR050556">
    <property type="entry name" value="Type_II_TA_system_RNase"/>
</dbReference>
<dbReference type="RefSeq" id="WP_188435452.1">
    <property type="nucleotide sequence ID" value="NZ_BMCM01000001.1"/>
</dbReference>
<dbReference type="InterPro" id="IPR022907">
    <property type="entry name" value="VapC_family"/>
</dbReference>
<dbReference type="CDD" id="cd18731">
    <property type="entry name" value="PIN_NgFitB-like"/>
    <property type="match status" value="1"/>
</dbReference>
<feature type="binding site" evidence="8">
    <location>
        <position position="103"/>
    </location>
    <ligand>
        <name>Mg(2+)</name>
        <dbReference type="ChEBI" id="CHEBI:18420"/>
    </ligand>
</feature>
<reference evidence="11" key="1">
    <citation type="journal article" date="2019" name="Int. J. Syst. Evol. Microbiol.">
        <title>The Global Catalogue of Microorganisms (GCM) 10K type strain sequencing project: providing services to taxonomists for standard genome sequencing and annotation.</title>
        <authorList>
            <consortium name="The Broad Institute Genomics Platform"/>
            <consortium name="The Broad Institute Genome Sequencing Center for Infectious Disease"/>
            <person name="Wu L."/>
            <person name="Ma J."/>
        </authorList>
    </citation>
    <scope>NUCLEOTIDE SEQUENCE [LARGE SCALE GENOMIC DNA]</scope>
    <source>
        <strain evidence="11">CCM 7640</strain>
    </source>
</reference>
<dbReference type="Pfam" id="PF01850">
    <property type="entry name" value="PIN"/>
    <property type="match status" value="1"/>
</dbReference>
<comment type="cofactor">
    <cofactor evidence="1 8">
        <name>Mg(2+)</name>
        <dbReference type="ChEBI" id="CHEBI:18420"/>
    </cofactor>
</comment>
<dbReference type="InterPro" id="IPR029060">
    <property type="entry name" value="PIN-like_dom_sf"/>
</dbReference>
<comment type="similarity">
    <text evidence="7 8">Belongs to the PINc/VapC protein family.</text>
</comment>
<evidence type="ECO:0000256" key="6">
    <source>
        <dbReference type="ARBA" id="ARBA00022842"/>
    </source>
</evidence>
<evidence type="ECO:0000256" key="5">
    <source>
        <dbReference type="ARBA" id="ARBA00022801"/>
    </source>
</evidence>
<evidence type="ECO:0000256" key="3">
    <source>
        <dbReference type="ARBA" id="ARBA00022722"/>
    </source>
</evidence>
<dbReference type="SUPFAM" id="SSF88723">
    <property type="entry name" value="PIN domain-like"/>
    <property type="match status" value="1"/>
</dbReference>
<dbReference type="Gene3D" id="3.40.50.1010">
    <property type="entry name" value="5'-nuclease"/>
    <property type="match status" value="1"/>
</dbReference>
<evidence type="ECO:0000313" key="11">
    <source>
        <dbReference type="Proteomes" id="UP000629365"/>
    </source>
</evidence>
<dbReference type="InterPro" id="IPR002716">
    <property type="entry name" value="PIN_dom"/>
</dbReference>
<proteinExistence type="inferred from homology"/>
<accession>A0ABQ1RJG5</accession>
<evidence type="ECO:0000256" key="2">
    <source>
        <dbReference type="ARBA" id="ARBA00022649"/>
    </source>
</evidence>
<dbReference type="Proteomes" id="UP000629365">
    <property type="component" value="Unassembled WGS sequence"/>
</dbReference>
<keyword evidence="6 8" id="KW-0460">Magnesium</keyword>
<keyword evidence="8" id="KW-0800">Toxin</keyword>
<dbReference type="EMBL" id="BMCM01000001">
    <property type="protein sequence ID" value="GGD69068.1"/>
    <property type="molecule type" value="Genomic_DNA"/>
</dbReference>